<feature type="domain" description="SIS" evidence="12">
    <location>
        <begin position="458"/>
        <end position="601"/>
    </location>
</feature>
<keyword evidence="9" id="KW-0315">Glutamine amidotransferase</keyword>
<dbReference type="PROSITE" id="PS51278">
    <property type="entry name" value="GATASE_TYPE_2"/>
    <property type="match status" value="1"/>
</dbReference>
<dbReference type="GO" id="GO:0006487">
    <property type="term" value="P:protein N-linked glycosylation"/>
    <property type="evidence" value="ECO:0007669"/>
    <property type="project" value="TreeGrafter"/>
</dbReference>
<evidence type="ECO:0000256" key="7">
    <source>
        <dbReference type="ARBA" id="ARBA00022679"/>
    </source>
</evidence>
<feature type="domain" description="Glutamine amidotransferase type-2" evidence="11">
    <location>
        <begin position="2"/>
        <end position="217"/>
    </location>
</feature>
<dbReference type="GO" id="GO:0006002">
    <property type="term" value="P:fructose 6-phosphate metabolic process"/>
    <property type="evidence" value="ECO:0007669"/>
    <property type="project" value="TreeGrafter"/>
</dbReference>
<keyword evidence="7 10" id="KW-0808">Transferase</keyword>
<dbReference type="Gene3D" id="3.60.20.10">
    <property type="entry name" value="Glutamine Phosphoribosylpyrophosphate, subunit 1, domain 1"/>
    <property type="match status" value="1"/>
</dbReference>
<dbReference type="GO" id="GO:0005829">
    <property type="term" value="C:cytosol"/>
    <property type="evidence" value="ECO:0007669"/>
    <property type="project" value="TreeGrafter"/>
</dbReference>
<evidence type="ECO:0000259" key="12">
    <source>
        <dbReference type="PROSITE" id="PS51464"/>
    </source>
</evidence>
<dbReference type="GO" id="GO:0004360">
    <property type="term" value="F:glutamine-fructose-6-phosphate transaminase (isomerizing) activity"/>
    <property type="evidence" value="ECO:0007669"/>
    <property type="project" value="UniProtKB-UniRule"/>
</dbReference>
<dbReference type="InterPro" id="IPR001347">
    <property type="entry name" value="SIS_dom"/>
</dbReference>
<keyword evidence="8" id="KW-0677">Repeat</keyword>
<evidence type="ECO:0000256" key="6">
    <source>
        <dbReference type="ARBA" id="ARBA00022576"/>
    </source>
</evidence>
<evidence type="ECO:0000313" key="13">
    <source>
        <dbReference type="EMBL" id="HJB39565.1"/>
    </source>
</evidence>
<dbReference type="AlphaFoldDB" id="A0A9D2M297"/>
<dbReference type="InterPro" id="IPR029055">
    <property type="entry name" value="Ntn_hydrolases_N"/>
</dbReference>
<dbReference type="InterPro" id="IPR046348">
    <property type="entry name" value="SIS_dom_sf"/>
</dbReference>
<evidence type="ECO:0000259" key="11">
    <source>
        <dbReference type="PROSITE" id="PS51278"/>
    </source>
</evidence>
<proteinExistence type="inferred from homology"/>
<accession>A0A9D2M297</accession>
<keyword evidence="5 10" id="KW-0963">Cytoplasm</keyword>
<protein>
    <recommendedName>
        <fullName evidence="4 10">Glutamine--fructose-6-phosphate aminotransferase [isomerizing]</fullName>
        <ecNumber evidence="3 10">2.6.1.16</ecNumber>
    </recommendedName>
    <alternativeName>
        <fullName evidence="10">D-fructose-6-phosphate amidotransferase</fullName>
    </alternativeName>
    <alternativeName>
        <fullName evidence="10">GFAT</fullName>
    </alternativeName>
    <alternativeName>
        <fullName evidence="10">Glucosamine-6-phosphate synthase</fullName>
    </alternativeName>
    <alternativeName>
        <fullName evidence="10">Hexosephosphate aminotransferase</fullName>
    </alternativeName>
    <alternativeName>
        <fullName evidence="10">L-glutamine--D-fructose-6-phosphate amidotransferase</fullName>
    </alternativeName>
</protein>
<evidence type="ECO:0000256" key="5">
    <source>
        <dbReference type="ARBA" id="ARBA00022490"/>
    </source>
</evidence>
<dbReference type="FunFam" id="3.60.20.10:FF:000006">
    <property type="entry name" value="Glutamine--fructose-6-phosphate aminotransferase [isomerizing]"/>
    <property type="match status" value="1"/>
</dbReference>
<evidence type="ECO:0000313" key="14">
    <source>
        <dbReference type="Proteomes" id="UP000824209"/>
    </source>
</evidence>
<gene>
    <name evidence="10 13" type="primary">glmS</name>
    <name evidence="13" type="ORF">H9943_04130</name>
</gene>
<evidence type="ECO:0000256" key="10">
    <source>
        <dbReference type="HAMAP-Rule" id="MF_00164"/>
    </source>
</evidence>
<dbReference type="InterPro" id="IPR005855">
    <property type="entry name" value="GFAT"/>
</dbReference>
<dbReference type="CDD" id="cd05008">
    <property type="entry name" value="SIS_GlmS_GlmD_1"/>
    <property type="match status" value="1"/>
</dbReference>
<dbReference type="InterPro" id="IPR047084">
    <property type="entry name" value="GFAT_N"/>
</dbReference>
<dbReference type="InterPro" id="IPR035490">
    <property type="entry name" value="GlmS/FrlB_SIS"/>
</dbReference>
<name>A0A9D2M297_9FIRM</name>
<dbReference type="FunFam" id="3.40.50.10490:FF:000001">
    <property type="entry name" value="Glutamine--fructose-6-phosphate aminotransferase [isomerizing]"/>
    <property type="match status" value="1"/>
</dbReference>
<dbReference type="SUPFAM" id="SSF53697">
    <property type="entry name" value="SIS domain"/>
    <property type="match status" value="1"/>
</dbReference>
<dbReference type="CDD" id="cd05009">
    <property type="entry name" value="SIS_GlmS_GlmD_2"/>
    <property type="match status" value="1"/>
</dbReference>
<dbReference type="EC" id="2.6.1.16" evidence="3 10"/>
<dbReference type="NCBIfam" id="TIGR01135">
    <property type="entry name" value="glmS"/>
    <property type="match status" value="1"/>
</dbReference>
<comment type="subcellular location">
    <subcellularLocation>
        <location evidence="2 10">Cytoplasm</location>
    </subcellularLocation>
</comment>
<keyword evidence="6 10" id="KW-0032">Aminotransferase</keyword>
<comment type="subunit">
    <text evidence="10">Homodimer.</text>
</comment>
<evidence type="ECO:0000256" key="1">
    <source>
        <dbReference type="ARBA" id="ARBA00001031"/>
    </source>
</evidence>
<dbReference type="PROSITE" id="PS51464">
    <property type="entry name" value="SIS"/>
    <property type="match status" value="2"/>
</dbReference>
<dbReference type="Pfam" id="PF13522">
    <property type="entry name" value="GATase_6"/>
    <property type="match status" value="1"/>
</dbReference>
<comment type="function">
    <text evidence="10">Catalyzes the first step in hexosamine metabolism, converting fructose-6P into glucosamine-6P using glutamine as a nitrogen source.</text>
</comment>
<feature type="domain" description="SIS" evidence="12">
    <location>
        <begin position="285"/>
        <end position="429"/>
    </location>
</feature>
<dbReference type="Gene3D" id="3.40.50.10490">
    <property type="entry name" value="Glucose-6-phosphate isomerase like protein, domain 1"/>
    <property type="match status" value="2"/>
</dbReference>
<feature type="active site" description="Nucleophile; for GATase activity" evidence="10">
    <location>
        <position position="2"/>
    </location>
</feature>
<dbReference type="CDD" id="cd00714">
    <property type="entry name" value="GFAT"/>
    <property type="match status" value="1"/>
</dbReference>
<feature type="initiator methionine" description="Removed" evidence="10">
    <location>
        <position position="1"/>
    </location>
</feature>
<dbReference type="GO" id="GO:0005975">
    <property type="term" value="P:carbohydrate metabolic process"/>
    <property type="evidence" value="ECO:0007669"/>
    <property type="project" value="UniProtKB-UniRule"/>
</dbReference>
<organism evidence="13 14">
    <name type="scientific">Candidatus Ruthenibacterium avium</name>
    <dbReference type="NCBI Taxonomy" id="2838751"/>
    <lineage>
        <taxon>Bacteria</taxon>
        <taxon>Bacillati</taxon>
        <taxon>Bacillota</taxon>
        <taxon>Clostridia</taxon>
        <taxon>Eubacteriales</taxon>
        <taxon>Oscillospiraceae</taxon>
        <taxon>Ruthenibacterium</taxon>
    </lineage>
</organism>
<dbReference type="NCBIfam" id="NF001484">
    <property type="entry name" value="PRK00331.1"/>
    <property type="match status" value="1"/>
</dbReference>
<comment type="caution">
    <text evidence="13">The sequence shown here is derived from an EMBL/GenBank/DDBJ whole genome shotgun (WGS) entry which is preliminary data.</text>
</comment>
<reference evidence="13" key="1">
    <citation type="journal article" date="2021" name="PeerJ">
        <title>Extensive microbial diversity within the chicken gut microbiome revealed by metagenomics and culture.</title>
        <authorList>
            <person name="Gilroy R."/>
            <person name="Ravi A."/>
            <person name="Getino M."/>
            <person name="Pursley I."/>
            <person name="Horton D.L."/>
            <person name="Alikhan N.F."/>
            <person name="Baker D."/>
            <person name="Gharbi K."/>
            <person name="Hall N."/>
            <person name="Watson M."/>
            <person name="Adriaenssens E.M."/>
            <person name="Foster-Nyarko E."/>
            <person name="Jarju S."/>
            <person name="Secka A."/>
            <person name="Antonio M."/>
            <person name="Oren A."/>
            <person name="Chaudhuri R.R."/>
            <person name="La Ragione R."/>
            <person name="Hildebrand F."/>
            <person name="Pallen M.J."/>
        </authorList>
    </citation>
    <scope>NUCLEOTIDE SEQUENCE</scope>
    <source>
        <strain evidence="13">ChiBcec8-14828</strain>
    </source>
</reference>
<dbReference type="EMBL" id="DWYA01000040">
    <property type="protein sequence ID" value="HJB39565.1"/>
    <property type="molecule type" value="Genomic_DNA"/>
</dbReference>
<evidence type="ECO:0000256" key="8">
    <source>
        <dbReference type="ARBA" id="ARBA00022737"/>
    </source>
</evidence>
<sequence>MCGIVGFTGKTSCCEFLLKGLSALEYRGYDSAGIAAMQADGFSVRKAVGRIDRLREEVEQNPLSGVCGIGHTRWATHGKPSVENCHPHFDTERRVALVHNGIIENYAELKAQLMKEGISFASETDTEVVAQLLAYHYEKDMKTTLVKVLAMLKGSFALVILDRAAPDTLYCARSHSPLVIGIGQGCHYVASDVCALLEYTRSVYLPEDGDIAVVTPDKAAFFGLDGKERKRVSVTISWDTSAAQKNGFDHFMLKEICEQPQVIADTLAHYIDQSTYTIRREHMPFTPEQAQQLKELTIAACGTAYHAGCMGKALIEQFAGVRTDACIASEYRYQTVVEQERNPEGHVFLAVSQSGETADTLAALRKAKQLGMRALAFSNVIGASIAREADTVMYTLAGPEIAVASTKAYLTQVLLFEILALDLAHLRGKMNDDQLKAALKHLVELPRQIQSILNQRAIVEDFARANRACHDVFFIGRLMDYTTSLESALKLKEVSYLHSEAYPAGELKHGTIALIDERTLVAAIATQPQILEKTFSNMQEVKARGAYLLLIGTPPQTPIEGCTVWPIENVPWYTAPLLATVYAQLFAYYTARQHGCDIDKPRNLAKSVTVE</sequence>
<evidence type="ECO:0000256" key="2">
    <source>
        <dbReference type="ARBA" id="ARBA00004496"/>
    </source>
</evidence>
<dbReference type="PANTHER" id="PTHR10937">
    <property type="entry name" value="GLUCOSAMINE--FRUCTOSE-6-PHOSPHATE AMINOTRANSFERASE, ISOMERIZING"/>
    <property type="match status" value="1"/>
</dbReference>
<dbReference type="InterPro" id="IPR035466">
    <property type="entry name" value="GlmS/AgaS_SIS"/>
</dbReference>
<dbReference type="HAMAP" id="MF_00164">
    <property type="entry name" value="GlmS"/>
    <property type="match status" value="1"/>
</dbReference>
<evidence type="ECO:0000256" key="9">
    <source>
        <dbReference type="ARBA" id="ARBA00022962"/>
    </source>
</evidence>
<dbReference type="Pfam" id="PF01380">
    <property type="entry name" value="SIS"/>
    <property type="match status" value="2"/>
</dbReference>
<dbReference type="GO" id="GO:0006047">
    <property type="term" value="P:UDP-N-acetylglucosamine metabolic process"/>
    <property type="evidence" value="ECO:0007669"/>
    <property type="project" value="TreeGrafter"/>
</dbReference>
<dbReference type="SUPFAM" id="SSF56235">
    <property type="entry name" value="N-terminal nucleophile aminohydrolases (Ntn hydrolases)"/>
    <property type="match status" value="1"/>
</dbReference>
<dbReference type="Proteomes" id="UP000824209">
    <property type="component" value="Unassembled WGS sequence"/>
</dbReference>
<comment type="catalytic activity">
    <reaction evidence="1 10">
        <text>D-fructose 6-phosphate + L-glutamine = D-glucosamine 6-phosphate + L-glutamate</text>
        <dbReference type="Rhea" id="RHEA:13237"/>
        <dbReference type="ChEBI" id="CHEBI:29985"/>
        <dbReference type="ChEBI" id="CHEBI:58359"/>
        <dbReference type="ChEBI" id="CHEBI:58725"/>
        <dbReference type="ChEBI" id="CHEBI:61527"/>
        <dbReference type="EC" id="2.6.1.16"/>
    </reaction>
</comment>
<dbReference type="InterPro" id="IPR017932">
    <property type="entry name" value="GATase_2_dom"/>
</dbReference>
<dbReference type="GO" id="GO:0097367">
    <property type="term" value="F:carbohydrate derivative binding"/>
    <property type="evidence" value="ECO:0007669"/>
    <property type="project" value="InterPro"/>
</dbReference>
<feature type="active site" description="For Fru-6P isomerization activity" evidence="10">
    <location>
        <position position="606"/>
    </location>
</feature>
<evidence type="ECO:0000256" key="4">
    <source>
        <dbReference type="ARBA" id="ARBA00016090"/>
    </source>
</evidence>
<evidence type="ECO:0000256" key="3">
    <source>
        <dbReference type="ARBA" id="ARBA00012916"/>
    </source>
</evidence>
<dbReference type="PANTHER" id="PTHR10937:SF0">
    <property type="entry name" value="GLUTAMINE--FRUCTOSE-6-PHOSPHATE TRANSAMINASE (ISOMERIZING)"/>
    <property type="match status" value="1"/>
</dbReference>
<reference evidence="13" key="2">
    <citation type="submission" date="2021-04" db="EMBL/GenBank/DDBJ databases">
        <authorList>
            <person name="Gilroy R."/>
        </authorList>
    </citation>
    <scope>NUCLEOTIDE SEQUENCE</scope>
    <source>
        <strain evidence="13">ChiBcec8-14828</strain>
    </source>
</reference>